<accession>A0A1Y6EL05</accession>
<dbReference type="AlphaFoldDB" id="A0A1Y6EL05"/>
<organism evidence="6 7">
    <name type="scientific">Sphingopyxis terrae subsp. ummariensis</name>
    <dbReference type="NCBI Taxonomy" id="429001"/>
    <lineage>
        <taxon>Bacteria</taxon>
        <taxon>Pseudomonadati</taxon>
        <taxon>Pseudomonadota</taxon>
        <taxon>Alphaproteobacteria</taxon>
        <taxon>Sphingomonadales</taxon>
        <taxon>Sphingomonadaceae</taxon>
        <taxon>Sphingopyxis</taxon>
    </lineage>
</organism>
<dbReference type="GO" id="GO:0043565">
    <property type="term" value="F:sequence-specific DNA binding"/>
    <property type="evidence" value="ECO:0007669"/>
    <property type="project" value="TreeGrafter"/>
</dbReference>
<dbReference type="SUPFAM" id="SSF53850">
    <property type="entry name" value="Periplasmic binding protein-like II"/>
    <property type="match status" value="1"/>
</dbReference>
<evidence type="ECO:0000256" key="4">
    <source>
        <dbReference type="ARBA" id="ARBA00023163"/>
    </source>
</evidence>
<evidence type="ECO:0000256" key="1">
    <source>
        <dbReference type="ARBA" id="ARBA00009437"/>
    </source>
</evidence>
<name>A0A1Y6EL05_9SPHN</name>
<dbReference type="Pfam" id="PF00126">
    <property type="entry name" value="HTH_1"/>
    <property type="match status" value="1"/>
</dbReference>
<keyword evidence="7" id="KW-1185">Reference proteome</keyword>
<keyword evidence="4" id="KW-0804">Transcription</keyword>
<dbReference type="Gene3D" id="1.10.10.10">
    <property type="entry name" value="Winged helix-like DNA-binding domain superfamily/Winged helix DNA-binding domain"/>
    <property type="match status" value="1"/>
</dbReference>
<dbReference type="GO" id="GO:0003700">
    <property type="term" value="F:DNA-binding transcription factor activity"/>
    <property type="evidence" value="ECO:0007669"/>
    <property type="project" value="InterPro"/>
</dbReference>
<dbReference type="Proteomes" id="UP000194469">
    <property type="component" value="Unassembled WGS sequence"/>
</dbReference>
<dbReference type="InterPro" id="IPR036390">
    <property type="entry name" value="WH_DNA-bd_sf"/>
</dbReference>
<dbReference type="SUPFAM" id="SSF46785">
    <property type="entry name" value="Winged helix' DNA-binding domain"/>
    <property type="match status" value="1"/>
</dbReference>
<keyword evidence="3" id="KW-0238">DNA-binding</keyword>
<dbReference type="InterPro" id="IPR000847">
    <property type="entry name" value="LysR_HTH_N"/>
</dbReference>
<dbReference type="PANTHER" id="PTHR30427:SF1">
    <property type="entry name" value="TRANSCRIPTIONAL ACTIVATOR PROTEIN LYSR"/>
    <property type="match status" value="1"/>
</dbReference>
<dbReference type="InterPro" id="IPR036388">
    <property type="entry name" value="WH-like_DNA-bd_sf"/>
</dbReference>
<evidence type="ECO:0000313" key="7">
    <source>
        <dbReference type="Proteomes" id="UP000194469"/>
    </source>
</evidence>
<reference evidence="7" key="1">
    <citation type="submission" date="2017-04" db="EMBL/GenBank/DDBJ databases">
        <authorList>
            <person name="Varghese N."/>
            <person name="Submissions S."/>
        </authorList>
    </citation>
    <scope>NUCLEOTIDE SEQUENCE [LARGE SCALE GENOMIC DNA]</scope>
    <source>
        <strain evidence="7">UI2</strain>
    </source>
</reference>
<gene>
    <name evidence="6" type="ORF">SAMN06295984_0838</name>
</gene>
<dbReference type="EMBL" id="FXWL01000001">
    <property type="protein sequence ID" value="SMQ63295.1"/>
    <property type="molecule type" value="Genomic_DNA"/>
</dbReference>
<feature type="domain" description="HTH lysR-type" evidence="5">
    <location>
        <begin position="18"/>
        <end position="75"/>
    </location>
</feature>
<dbReference type="Gene3D" id="3.40.190.290">
    <property type="match status" value="1"/>
</dbReference>
<comment type="similarity">
    <text evidence="1">Belongs to the LysR transcriptional regulatory family.</text>
</comment>
<dbReference type="InterPro" id="IPR005119">
    <property type="entry name" value="LysR_subst-bd"/>
</dbReference>
<dbReference type="GO" id="GO:0010628">
    <property type="term" value="P:positive regulation of gene expression"/>
    <property type="evidence" value="ECO:0007669"/>
    <property type="project" value="TreeGrafter"/>
</dbReference>
<dbReference type="Pfam" id="PF03466">
    <property type="entry name" value="LysR_substrate"/>
    <property type="match status" value="1"/>
</dbReference>
<dbReference type="PANTHER" id="PTHR30427">
    <property type="entry name" value="TRANSCRIPTIONAL ACTIVATOR PROTEIN LYSR"/>
    <property type="match status" value="1"/>
</dbReference>
<dbReference type="PROSITE" id="PS50931">
    <property type="entry name" value="HTH_LYSR"/>
    <property type="match status" value="1"/>
</dbReference>
<evidence type="ECO:0000313" key="6">
    <source>
        <dbReference type="EMBL" id="SMQ63295.1"/>
    </source>
</evidence>
<evidence type="ECO:0000259" key="5">
    <source>
        <dbReference type="PROSITE" id="PS50931"/>
    </source>
</evidence>
<proteinExistence type="inferred from homology"/>
<evidence type="ECO:0000256" key="3">
    <source>
        <dbReference type="ARBA" id="ARBA00023125"/>
    </source>
</evidence>
<keyword evidence="2" id="KW-0805">Transcription regulation</keyword>
<sequence>MSAKGTGPQLLLEYSRGMRFRQIEVFHAVYTHGSISAAARALGVSQPSVSKTLRHAEDGLGFSLFQLARGRLVPTDEAHALMHEAGDIFDRITSLQHTARNLSQAGGGHIRLGIVPSLALDVVPQAMAQFRREWPRVTFEVHTHHHDDLVQSLIERETDIAIAYTPPRHPRLTRSLLAEGELVVFFPDGAFADAGPRLALDQLADRDVIGVAATGPIGDVLTRAARDRGITYRESVLVQTFFIAARLAQLEGGVTVIDEFTARAWQSPGYRWLPTDPPLGFTVSYVTLEDRPPSKIARQFLRTLEDTLEGIRADHP</sequence>
<evidence type="ECO:0000256" key="2">
    <source>
        <dbReference type="ARBA" id="ARBA00023015"/>
    </source>
</evidence>
<protein>
    <submittedName>
        <fullName evidence="6">Transcriptional regulator, LysR family</fullName>
    </submittedName>
</protein>